<feature type="region of interest" description="Disordered" evidence="2">
    <location>
        <begin position="433"/>
        <end position="456"/>
    </location>
</feature>
<evidence type="ECO:0000256" key="1">
    <source>
        <dbReference type="SAM" id="Coils"/>
    </source>
</evidence>
<dbReference type="InParanoid" id="A0A078A8I1"/>
<reference evidence="3 4" key="1">
    <citation type="submission" date="2014-06" db="EMBL/GenBank/DDBJ databases">
        <authorList>
            <person name="Swart Estienne"/>
        </authorList>
    </citation>
    <scope>NUCLEOTIDE SEQUENCE [LARGE SCALE GENOMIC DNA]</scope>
    <source>
        <strain evidence="3 4">130c</strain>
    </source>
</reference>
<keyword evidence="1" id="KW-0175">Coiled coil</keyword>
<dbReference type="AlphaFoldDB" id="A0A078A8I1"/>
<feature type="region of interest" description="Disordered" evidence="2">
    <location>
        <begin position="394"/>
        <end position="414"/>
    </location>
</feature>
<organism evidence="3 4">
    <name type="scientific">Stylonychia lemnae</name>
    <name type="common">Ciliate</name>
    <dbReference type="NCBI Taxonomy" id="5949"/>
    <lineage>
        <taxon>Eukaryota</taxon>
        <taxon>Sar</taxon>
        <taxon>Alveolata</taxon>
        <taxon>Ciliophora</taxon>
        <taxon>Intramacronucleata</taxon>
        <taxon>Spirotrichea</taxon>
        <taxon>Stichotrichia</taxon>
        <taxon>Sporadotrichida</taxon>
        <taxon>Oxytrichidae</taxon>
        <taxon>Stylonychinae</taxon>
        <taxon>Stylonychia</taxon>
    </lineage>
</organism>
<accession>A0A078A8I1</accession>
<dbReference type="EMBL" id="CCKQ01006840">
    <property type="protein sequence ID" value="CDW78181.1"/>
    <property type="molecule type" value="Genomic_DNA"/>
</dbReference>
<evidence type="ECO:0000313" key="4">
    <source>
        <dbReference type="Proteomes" id="UP000039865"/>
    </source>
</evidence>
<sequence length="456" mass="53469">MPKLLKNKNYLYQLEQDPTLIEFTKTFHISPQHSLTLGTSDDDEVITLTDHMQELQYSGTFDVQNKSGGSLIKVVLNDSSSEEDEGVAIDEFPHFKHKNSLERQQQKAKMGGVPIRSLLSISSIKNSYKCLESQESQLIKQIGATKNQVRYSKYMNNQRGFNSFRESTQKRKRDAYSCDLDNFLDLQLVEITKAKTLKAQAMLKNIQLNELLNKNMTNIEKQKNQNFQLISHCTQQDDDKQSLEIYNDTLRNQIKEIRVFIMERQNENFSSQQEMISVKRESLQNLQILSKHNQIDRDREDEVLTCQRNEIKNLQDELNLSQDQIVMYSKEISTFQKREQKRIKLLRKKEILLDSVIKEEDNESEGMSTCKKRKRISMQFNDQDPYRLQLKKEPNTAQKTRRYYDDQENSNSASKSFNSIKFWSKKTINKTPMGTHSVSRSFGSSREQFRSINFNQ</sequence>
<proteinExistence type="predicted"/>
<evidence type="ECO:0000313" key="3">
    <source>
        <dbReference type="EMBL" id="CDW78181.1"/>
    </source>
</evidence>
<evidence type="ECO:0000256" key="2">
    <source>
        <dbReference type="SAM" id="MobiDB-lite"/>
    </source>
</evidence>
<name>A0A078A8I1_STYLE</name>
<gene>
    <name evidence="3" type="primary">Contig13145.g14015</name>
    <name evidence="3" type="ORF">STYLEM_7155</name>
</gene>
<keyword evidence="4" id="KW-1185">Reference proteome</keyword>
<feature type="coiled-coil region" evidence="1">
    <location>
        <begin position="297"/>
        <end position="331"/>
    </location>
</feature>
<dbReference type="Proteomes" id="UP000039865">
    <property type="component" value="Unassembled WGS sequence"/>
</dbReference>
<protein>
    <submittedName>
        <fullName evidence="3">Uncharacterized protein</fullName>
    </submittedName>
</protein>